<evidence type="ECO:0000313" key="2">
    <source>
        <dbReference type="EMBL" id="BBF82603.1"/>
    </source>
</evidence>
<sequence length="314" mass="33934">MSQRIGIIGAGISGLSAAQRLIAAGYAVDLFDKGRGPGGRMSTRREQTDDTAYLFDHGAQYFTVRDPRFVSQVEHWVQHGLAARWPEAGPDAFVGTPMMCSPLAHLCERFGVHFGTRIERITGAPGAWHLATENGTFGPYAQVIVAIPAEQASDLLSPWVPDFAQTARAHSSQPCWTTMVSFSEDPPGLPPVTRVPGPVLAWVANNASKPDRAKTSAWVLQATPDWTAAYIDLSREDAAAPMFAAWQALLGHSLPQPVLLKAHLWRYARTGEGVKGRLYDKTLGLGVCGDWLKGPRVEAAWLSGLELAEALLAA</sequence>
<evidence type="ECO:0000259" key="1">
    <source>
        <dbReference type="Pfam" id="PF01593"/>
    </source>
</evidence>
<reference evidence="3" key="2">
    <citation type="journal article" date="2017" name="Plant Physiol. Biochem.">
        <title>Differential oxidative and antioxidative response of duckweed Lemna minor toward plant growth promoting/inhibiting bacteria.</title>
        <authorList>
            <person name="Ishizawa H."/>
            <person name="Kuroda M."/>
            <person name="Morikawa M."/>
            <person name="Ike M."/>
        </authorList>
    </citation>
    <scope>NUCLEOTIDE SEQUENCE [LARGE SCALE GENOMIC DNA]</scope>
    <source>
        <strain evidence="3">M6</strain>
    </source>
</reference>
<feature type="domain" description="Amine oxidase" evidence="1">
    <location>
        <begin position="106"/>
        <end position="312"/>
    </location>
</feature>
<accession>A0A3G9GB67</accession>
<dbReference type="Proteomes" id="UP000278756">
    <property type="component" value="Plasmid pASEM-1"/>
</dbReference>
<dbReference type="InterPro" id="IPR002937">
    <property type="entry name" value="Amino_oxidase"/>
</dbReference>
<dbReference type="OrthoDB" id="5792777at2"/>
<dbReference type="PANTHER" id="PTHR16128">
    <property type="entry name" value="FAD/NAD(P)-BINDING OXIDOREDUCTASE FAMILY PROTEIN"/>
    <property type="match status" value="1"/>
</dbReference>
<reference evidence="3" key="1">
    <citation type="journal article" date="2017" name="Biotechnol. Biofuels">
        <title>Evaluation of environmental bacterial communities as a factor affecting the growth of duckweed Lemna minor.</title>
        <authorList>
            <person name="Ishizawa H."/>
            <person name="Kuroda M."/>
            <person name="Morikawa M."/>
            <person name="Ike M."/>
        </authorList>
    </citation>
    <scope>NUCLEOTIDE SEQUENCE [LARGE SCALE GENOMIC DNA]</scope>
    <source>
        <strain evidence="3">M6</strain>
    </source>
</reference>
<dbReference type="PANTHER" id="PTHR16128:SF5">
    <property type="entry name" value="FAD_NAD(P)-BINDING OXIDOREDUCTASE FAMILY PROTEIN"/>
    <property type="match status" value="1"/>
</dbReference>
<dbReference type="RefSeq" id="WP_126424225.1">
    <property type="nucleotide sequence ID" value="NZ_AP018829.1"/>
</dbReference>
<dbReference type="Gene3D" id="3.90.660.10">
    <property type="match status" value="1"/>
</dbReference>
<proteinExistence type="predicted"/>
<dbReference type="SUPFAM" id="SSF51905">
    <property type="entry name" value="FAD/NAD(P)-binding domain"/>
    <property type="match status" value="1"/>
</dbReference>
<dbReference type="Pfam" id="PF01593">
    <property type="entry name" value="Amino_oxidase"/>
    <property type="match status" value="1"/>
</dbReference>
<dbReference type="AlphaFoldDB" id="A0A3G9GB67"/>
<gene>
    <name evidence="2" type="ORF">EM6_3244</name>
</gene>
<protein>
    <submittedName>
        <fullName evidence="2">Flavin-containing amine oxidase</fullName>
    </submittedName>
</protein>
<geneLocation type="plasmid" evidence="3">
    <name>pasem-1 dna</name>
</geneLocation>
<dbReference type="EMBL" id="AP018829">
    <property type="protein sequence ID" value="BBF82603.1"/>
    <property type="molecule type" value="Genomic_DNA"/>
</dbReference>
<organism evidence="2 3">
    <name type="scientific">Asticcacaulis excentricus</name>
    <dbReference type="NCBI Taxonomy" id="78587"/>
    <lineage>
        <taxon>Bacteria</taxon>
        <taxon>Pseudomonadati</taxon>
        <taxon>Pseudomonadota</taxon>
        <taxon>Alphaproteobacteria</taxon>
        <taxon>Caulobacterales</taxon>
        <taxon>Caulobacteraceae</taxon>
        <taxon>Asticcacaulis</taxon>
    </lineage>
</organism>
<keyword evidence="2" id="KW-0614">Plasmid</keyword>
<dbReference type="Gene3D" id="3.50.50.60">
    <property type="entry name" value="FAD/NAD(P)-binding domain"/>
    <property type="match status" value="1"/>
</dbReference>
<name>A0A3G9GB67_9CAUL</name>
<evidence type="ECO:0000313" key="3">
    <source>
        <dbReference type="Proteomes" id="UP000278756"/>
    </source>
</evidence>
<dbReference type="Pfam" id="PF13450">
    <property type="entry name" value="NAD_binding_8"/>
    <property type="match status" value="1"/>
</dbReference>
<dbReference type="PRINTS" id="PR00419">
    <property type="entry name" value="ADXRDTASE"/>
</dbReference>
<dbReference type="InterPro" id="IPR036188">
    <property type="entry name" value="FAD/NAD-bd_sf"/>
</dbReference>
<dbReference type="GO" id="GO:0016491">
    <property type="term" value="F:oxidoreductase activity"/>
    <property type="evidence" value="ECO:0007669"/>
    <property type="project" value="InterPro"/>
</dbReference>